<protein>
    <submittedName>
        <fullName evidence="1">Type IV pilin protein</fullName>
    </submittedName>
</protein>
<dbReference type="EMBL" id="JAJAWG010000003">
    <property type="protein sequence ID" value="MCB5195931.1"/>
    <property type="molecule type" value="Genomic_DNA"/>
</dbReference>
<dbReference type="Proteomes" id="UP001198034">
    <property type="component" value="Unassembled WGS sequence"/>
</dbReference>
<keyword evidence="2" id="KW-1185">Reference proteome</keyword>
<gene>
    <name evidence="1" type="ORF">LG219_06460</name>
</gene>
<comment type="caution">
    <text evidence="1">The sequence shown here is derived from an EMBL/GenBank/DDBJ whole genome shotgun (WGS) entry which is preliminary data.</text>
</comment>
<name>A0ABS8BK31_9NEIS</name>
<evidence type="ECO:0000313" key="1">
    <source>
        <dbReference type="EMBL" id="MCB5195931.1"/>
    </source>
</evidence>
<evidence type="ECO:0000313" key="2">
    <source>
        <dbReference type="Proteomes" id="UP001198034"/>
    </source>
</evidence>
<proteinExistence type="predicted"/>
<reference evidence="1 2" key="1">
    <citation type="submission" date="2021-10" db="EMBL/GenBank/DDBJ databases">
        <authorList>
            <person name="Chen M."/>
        </authorList>
    </citation>
    <scope>NUCLEOTIDE SEQUENCE [LARGE SCALE GENOMIC DNA]</scope>
    <source>
        <strain evidence="1 2">H3-26</strain>
    </source>
</reference>
<organism evidence="1 2">
    <name type="scientific">Deefgea salmonis</name>
    <dbReference type="NCBI Taxonomy" id="2875502"/>
    <lineage>
        <taxon>Bacteria</taxon>
        <taxon>Pseudomonadati</taxon>
        <taxon>Pseudomonadota</taxon>
        <taxon>Betaproteobacteria</taxon>
        <taxon>Neisseriales</taxon>
        <taxon>Chitinibacteraceae</taxon>
        <taxon>Deefgea</taxon>
    </lineage>
</organism>
<dbReference type="Pfam" id="PF16732">
    <property type="entry name" value="ComP_DUS"/>
    <property type="match status" value="1"/>
</dbReference>
<dbReference type="InterPro" id="IPR031982">
    <property type="entry name" value="PilE-like"/>
</dbReference>
<sequence length="132" mass="14421">MKKSRRTDATVIINKIQQAQEKWRANNPTYAVDVSTTGLNVSTLTTATNDAAETLSSKFNGNDYYKINIKSNTSVGYTVTATAYGAQEQDTKCKFLVARILNGNITTTGANTLTLADSQISNNTDPDRCWSK</sequence>
<accession>A0ABS8BK31</accession>